<dbReference type="EMBL" id="SDMP01000019">
    <property type="protein sequence ID" value="RYQ87618.1"/>
    <property type="molecule type" value="Genomic_DNA"/>
</dbReference>
<protein>
    <recommendedName>
        <fullName evidence="3">DUF4283 domain-containing protein</fullName>
    </recommendedName>
</protein>
<dbReference type="AlphaFoldDB" id="A0A444XD15"/>
<gene>
    <name evidence="1" type="ORF">Ahy_B09g095138</name>
</gene>
<evidence type="ECO:0000313" key="1">
    <source>
        <dbReference type="EMBL" id="RYQ87618.1"/>
    </source>
</evidence>
<evidence type="ECO:0000313" key="2">
    <source>
        <dbReference type="Proteomes" id="UP000289738"/>
    </source>
</evidence>
<sequence length="135" mass="16253">MKRKHRKDKAILSYKAITILEKKREDLLINDAEFSHIPIWTQLLGLPEQYKIKELGRRVGETLKKVMNVAVFSMKGKEERILKIQVLLHITKPLRRKMRISRNNNKIIDLQLKYERIAQKILQIWRKEERKKRNG</sequence>
<name>A0A444XD15_ARAHY</name>
<keyword evidence="2" id="KW-1185">Reference proteome</keyword>
<evidence type="ECO:0008006" key="3">
    <source>
        <dbReference type="Google" id="ProtNLM"/>
    </source>
</evidence>
<comment type="caution">
    <text evidence="1">The sequence shown here is derived from an EMBL/GenBank/DDBJ whole genome shotgun (WGS) entry which is preliminary data.</text>
</comment>
<dbReference type="Proteomes" id="UP000289738">
    <property type="component" value="Chromosome B09"/>
</dbReference>
<reference evidence="1 2" key="1">
    <citation type="submission" date="2019-01" db="EMBL/GenBank/DDBJ databases">
        <title>Sequencing of cultivated peanut Arachis hypogaea provides insights into genome evolution and oil improvement.</title>
        <authorList>
            <person name="Chen X."/>
        </authorList>
    </citation>
    <scope>NUCLEOTIDE SEQUENCE [LARGE SCALE GENOMIC DNA]</scope>
    <source>
        <strain evidence="2">cv. Fuhuasheng</strain>
        <tissue evidence="1">Leaves</tissue>
    </source>
</reference>
<accession>A0A444XD15</accession>
<organism evidence="1 2">
    <name type="scientific">Arachis hypogaea</name>
    <name type="common">Peanut</name>
    <dbReference type="NCBI Taxonomy" id="3818"/>
    <lineage>
        <taxon>Eukaryota</taxon>
        <taxon>Viridiplantae</taxon>
        <taxon>Streptophyta</taxon>
        <taxon>Embryophyta</taxon>
        <taxon>Tracheophyta</taxon>
        <taxon>Spermatophyta</taxon>
        <taxon>Magnoliopsida</taxon>
        <taxon>eudicotyledons</taxon>
        <taxon>Gunneridae</taxon>
        <taxon>Pentapetalae</taxon>
        <taxon>rosids</taxon>
        <taxon>fabids</taxon>
        <taxon>Fabales</taxon>
        <taxon>Fabaceae</taxon>
        <taxon>Papilionoideae</taxon>
        <taxon>50 kb inversion clade</taxon>
        <taxon>dalbergioids sensu lato</taxon>
        <taxon>Dalbergieae</taxon>
        <taxon>Pterocarpus clade</taxon>
        <taxon>Arachis</taxon>
    </lineage>
</organism>
<proteinExistence type="predicted"/>